<feature type="compositionally biased region" description="Polar residues" evidence="1">
    <location>
        <begin position="23"/>
        <end position="45"/>
    </location>
</feature>
<protein>
    <submittedName>
        <fullName evidence="2">Uncharacterized protein</fullName>
    </submittedName>
</protein>
<comment type="caution">
    <text evidence="2">The sequence shown here is derived from an EMBL/GenBank/DDBJ whole genome shotgun (WGS) entry which is preliminary data.</text>
</comment>
<gene>
    <name evidence="2" type="ORF">AFUS01_LOCUS9064</name>
</gene>
<dbReference type="AlphaFoldDB" id="A0A8J2JGF2"/>
<evidence type="ECO:0000313" key="3">
    <source>
        <dbReference type="Proteomes" id="UP000708208"/>
    </source>
</evidence>
<name>A0A8J2JGF2_9HEXA</name>
<sequence>MGYRPYIRPTIQQRMRRPEADVANNSVGYESQESQPSTSGTQPVITSTTKGTKPSSSDKL</sequence>
<evidence type="ECO:0000313" key="2">
    <source>
        <dbReference type="EMBL" id="CAG7719758.1"/>
    </source>
</evidence>
<reference evidence="2" key="1">
    <citation type="submission" date="2021-06" db="EMBL/GenBank/DDBJ databases">
        <authorList>
            <person name="Hodson N. C."/>
            <person name="Mongue J. A."/>
            <person name="Jaron S. K."/>
        </authorList>
    </citation>
    <scope>NUCLEOTIDE SEQUENCE</scope>
</reference>
<dbReference type="EMBL" id="CAJVCH010064333">
    <property type="protein sequence ID" value="CAG7719758.1"/>
    <property type="molecule type" value="Genomic_DNA"/>
</dbReference>
<keyword evidence="3" id="KW-1185">Reference proteome</keyword>
<evidence type="ECO:0000256" key="1">
    <source>
        <dbReference type="SAM" id="MobiDB-lite"/>
    </source>
</evidence>
<feature type="compositionally biased region" description="Low complexity" evidence="1">
    <location>
        <begin position="46"/>
        <end position="60"/>
    </location>
</feature>
<organism evidence="2 3">
    <name type="scientific">Allacma fusca</name>
    <dbReference type="NCBI Taxonomy" id="39272"/>
    <lineage>
        <taxon>Eukaryota</taxon>
        <taxon>Metazoa</taxon>
        <taxon>Ecdysozoa</taxon>
        <taxon>Arthropoda</taxon>
        <taxon>Hexapoda</taxon>
        <taxon>Collembola</taxon>
        <taxon>Symphypleona</taxon>
        <taxon>Sminthuridae</taxon>
        <taxon>Allacma</taxon>
    </lineage>
</organism>
<accession>A0A8J2JGF2</accession>
<feature type="region of interest" description="Disordered" evidence="1">
    <location>
        <begin position="1"/>
        <end position="60"/>
    </location>
</feature>
<proteinExistence type="predicted"/>
<dbReference type="Proteomes" id="UP000708208">
    <property type="component" value="Unassembled WGS sequence"/>
</dbReference>
<feature type="non-terminal residue" evidence="2">
    <location>
        <position position="60"/>
    </location>
</feature>